<dbReference type="OrthoDB" id="9806127at2"/>
<keyword evidence="4 9" id="KW-0812">Transmembrane</keyword>
<dbReference type="RefSeq" id="WP_152660709.1">
    <property type="nucleotide sequence ID" value="NZ_CP036422.1"/>
</dbReference>
<dbReference type="InterPro" id="IPR017871">
    <property type="entry name" value="ABC_transporter-like_CS"/>
</dbReference>
<evidence type="ECO:0000259" key="11">
    <source>
        <dbReference type="PROSITE" id="PS50929"/>
    </source>
</evidence>
<evidence type="ECO:0000256" key="9">
    <source>
        <dbReference type="SAM" id="Phobius"/>
    </source>
</evidence>
<feature type="transmembrane region" description="Helical" evidence="9">
    <location>
        <begin position="140"/>
        <end position="158"/>
    </location>
</feature>
<sequence>MNHRPANNFRSLTRYLTPPWRVLLWSVVLLLASSLLMLAQPWLAGQLTAIMLTPDATNWSAGHLMMLWLVLLVLRNGLGFATQYYIGSAGENMTAQLRSRLFQHLQALPLSYHQQRRRGDLLAILSNDAEYISGFVTDTLVQLLPMLLTLGGACLMMLVLDPLVASLAIILLPPYFLLMKIVGRRLRPISRAWIDAYSNLFTYIDEHLAMLPAIKSFTREPTELDRFQSENAQLLRLSKKQLLIESLLGPAVSLMTGLGLLLLLWLGYSQVNAGELEAAQLVSLLLYAVLLTTPLRGLADVYGQVQRTRGAAERILDFLGEQPEPDDSGAQDLPAVRGEIRFTDVGFQYPGGKPVLRGFNLHVEAGETLALIGANGAGKSTVAHLMMRMADPDSGAISIDGVDLSTVSLKSLRTQIGLVAQHTLLLNATVADNIGYGSPVASQQAIEAAAIKANAHNFITALPQGYDTVIGDQGVRLSGGQRQRLALARTLLTDPPILILDEATSMYDPEGESEFIRECTEVLQGKTVILITHRESTLVLADRVVRLEKL</sequence>
<keyword evidence="8 9" id="KW-0472">Membrane</keyword>
<keyword evidence="7 9" id="KW-1133">Transmembrane helix</keyword>
<feature type="transmembrane region" description="Helical" evidence="9">
    <location>
        <begin position="164"/>
        <end position="182"/>
    </location>
</feature>
<evidence type="ECO:0000256" key="1">
    <source>
        <dbReference type="ARBA" id="ARBA00004651"/>
    </source>
</evidence>
<evidence type="ECO:0000256" key="2">
    <source>
        <dbReference type="ARBA" id="ARBA00022448"/>
    </source>
</evidence>
<keyword evidence="5" id="KW-0547">Nucleotide-binding</keyword>
<dbReference type="Pfam" id="PF00664">
    <property type="entry name" value="ABC_membrane"/>
    <property type="match status" value="1"/>
</dbReference>
<dbReference type="Pfam" id="PF00005">
    <property type="entry name" value="ABC_tran"/>
    <property type="match status" value="1"/>
</dbReference>
<dbReference type="SUPFAM" id="SSF52540">
    <property type="entry name" value="P-loop containing nucleoside triphosphate hydrolases"/>
    <property type="match status" value="1"/>
</dbReference>
<evidence type="ECO:0000256" key="5">
    <source>
        <dbReference type="ARBA" id="ARBA00022741"/>
    </source>
</evidence>
<dbReference type="InterPro" id="IPR039421">
    <property type="entry name" value="Type_1_exporter"/>
</dbReference>
<evidence type="ECO:0000256" key="8">
    <source>
        <dbReference type="ARBA" id="ARBA00023136"/>
    </source>
</evidence>
<dbReference type="GO" id="GO:0005524">
    <property type="term" value="F:ATP binding"/>
    <property type="evidence" value="ECO:0007669"/>
    <property type="project" value="UniProtKB-KW"/>
</dbReference>
<keyword evidence="13" id="KW-1185">Reference proteome</keyword>
<dbReference type="InterPro" id="IPR027417">
    <property type="entry name" value="P-loop_NTPase"/>
</dbReference>
<dbReference type="InterPro" id="IPR036640">
    <property type="entry name" value="ABC1_TM_sf"/>
</dbReference>
<dbReference type="InterPro" id="IPR003593">
    <property type="entry name" value="AAA+_ATPase"/>
</dbReference>
<feature type="transmembrane region" description="Helical" evidence="9">
    <location>
        <begin position="242"/>
        <end position="266"/>
    </location>
</feature>
<evidence type="ECO:0000256" key="6">
    <source>
        <dbReference type="ARBA" id="ARBA00022840"/>
    </source>
</evidence>
<feature type="transmembrane region" description="Helical" evidence="9">
    <location>
        <begin position="20"/>
        <end position="44"/>
    </location>
</feature>
<reference evidence="12 13" key="1">
    <citation type="submission" date="2019-02" db="EMBL/GenBank/DDBJ databases">
        <authorList>
            <person name="Li S.-H."/>
        </authorList>
    </citation>
    <scope>NUCLEOTIDE SEQUENCE [LARGE SCALE GENOMIC DNA]</scope>
    <source>
        <strain evidence="12 13">IMCC14385</strain>
    </source>
</reference>
<dbReference type="GO" id="GO:0015421">
    <property type="term" value="F:ABC-type oligopeptide transporter activity"/>
    <property type="evidence" value="ECO:0007669"/>
    <property type="project" value="TreeGrafter"/>
</dbReference>
<feature type="domain" description="ABC transporter" evidence="10">
    <location>
        <begin position="340"/>
        <end position="550"/>
    </location>
</feature>
<gene>
    <name evidence="12" type="ORF">EY643_02415</name>
</gene>
<dbReference type="EMBL" id="CP036422">
    <property type="protein sequence ID" value="QFU74597.1"/>
    <property type="molecule type" value="Genomic_DNA"/>
</dbReference>
<dbReference type="AlphaFoldDB" id="A0A5P9NFN6"/>
<feature type="transmembrane region" description="Helical" evidence="9">
    <location>
        <begin position="278"/>
        <end position="299"/>
    </location>
</feature>
<keyword evidence="2" id="KW-0813">Transport</keyword>
<evidence type="ECO:0000256" key="4">
    <source>
        <dbReference type="ARBA" id="ARBA00022692"/>
    </source>
</evidence>
<dbReference type="KEGG" id="halc:EY643_02415"/>
<evidence type="ECO:0000313" key="13">
    <source>
        <dbReference type="Proteomes" id="UP000326287"/>
    </source>
</evidence>
<name>A0A5P9NFN6_9GAMM</name>
<dbReference type="FunFam" id="3.40.50.300:FF:000299">
    <property type="entry name" value="ABC transporter ATP-binding protein/permease"/>
    <property type="match status" value="1"/>
</dbReference>
<dbReference type="PROSITE" id="PS50929">
    <property type="entry name" value="ABC_TM1F"/>
    <property type="match status" value="1"/>
</dbReference>
<dbReference type="SMART" id="SM00382">
    <property type="entry name" value="AAA"/>
    <property type="match status" value="1"/>
</dbReference>
<dbReference type="GO" id="GO:0016887">
    <property type="term" value="F:ATP hydrolysis activity"/>
    <property type="evidence" value="ECO:0007669"/>
    <property type="project" value="InterPro"/>
</dbReference>
<keyword evidence="3" id="KW-1003">Cell membrane</keyword>
<dbReference type="PANTHER" id="PTHR43394:SF1">
    <property type="entry name" value="ATP-BINDING CASSETTE SUB-FAMILY B MEMBER 10, MITOCHONDRIAL"/>
    <property type="match status" value="1"/>
</dbReference>
<keyword evidence="6 12" id="KW-0067">ATP-binding</keyword>
<feature type="domain" description="ABC transmembrane type-1" evidence="11">
    <location>
        <begin position="24"/>
        <end position="307"/>
    </location>
</feature>
<dbReference type="PANTHER" id="PTHR43394">
    <property type="entry name" value="ATP-DEPENDENT PERMEASE MDL1, MITOCHONDRIAL"/>
    <property type="match status" value="1"/>
</dbReference>
<evidence type="ECO:0000259" key="10">
    <source>
        <dbReference type="PROSITE" id="PS50893"/>
    </source>
</evidence>
<evidence type="ECO:0000313" key="12">
    <source>
        <dbReference type="EMBL" id="QFU74597.1"/>
    </source>
</evidence>
<accession>A0A5P9NFN6</accession>
<dbReference type="InterPro" id="IPR003439">
    <property type="entry name" value="ABC_transporter-like_ATP-bd"/>
</dbReference>
<dbReference type="PROSITE" id="PS00211">
    <property type="entry name" value="ABC_TRANSPORTER_1"/>
    <property type="match status" value="1"/>
</dbReference>
<dbReference type="Gene3D" id="3.40.50.300">
    <property type="entry name" value="P-loop containing nucleotide triphosphate hydrolases"/>
    <property type="match status" value="1"/>
</dbReference>
<evidence type="ECO:0000256" key="3">
    <source>
        <dbReference type="ARBA" id="ARBA00022475"/>
    </source>
</evidence>
<dbReference type="Gene3D" id="1.20.1560.10">
    <property type="entry name" value="ABC transporter type 1, transmembrane domain"/>
    <property type="match status" value="1"/>
</dbReference>
<evidence type="ECO:0000256" key="7">
    <source>
        <dbReference type="ARBA" id="ARBA00022989"/>
    </source>
</evidence>
<comment type="subcellular location">
    <subcellularLocation>
        <location evidence="1">Cell membrane</location>
        <topology evidence="1">Multi-pass membrane protein</topology>
    </subcellularLocation>
</comment>
<dbReference type="PROSITE" id="PS50893">
    <property type="entry name" value="ABC_TRANSPORTER_2"/>
    <property type="match status" value="1"/>
</dbReference>
<organism evidence="12 13">
    <name type="scientific">Halioglobus maricola</name>
    <dbReference type="NCBI Taxonomy" id="2601894"/>
    <lineage>
        <taxon>Bacteria</taxon>
        <taxon>Pseudomonadati</taxon>
        <taxon>Pseudomonadota</taxon>
        <taxon>Gammaproteobacteria</taxon>
        <taxon>Cellvibrionales</taxon>
        <taxon>Halieaceae</taxon>
        <taxon>Halioglobus</taxon>
    </lineage>
</organism>
<dbReference type="GO" id="GO:0005886">
    <property type="term" value="C:plasma membrane"/>
    <property type="evidence" value="ECO:0007669"/>
    <property type="project" value="UniProtKB-SubCell"/>
</dbReference>
<dbReference type="SUPFAM" id="SSF90123">
    <property type="entry name" value="ABC transporter transmembrane region"/>
    <property type="match status" value="1"/>
</dbReference>
<proteinExistence type="predicted"/>
<dbReference type="InterPro" id="IPR011527">
    <property type="entry name" value="ABC1_TM_dom"/>
</dbReference>
<protein>
    <submittedName>
        <fullName evidence="12">ABC transporter ATP-binding protein</fullName>
    </submittedName>
</protein>
<dbReference type="Proteomes" id="UP000326287">
    <property type="component" value="Chromosome"/>
</dbReference>